<reference evidence="9 10" key="1">
    <citation type="submission" date="2016-10" db="EMBL/GenBank/DDBJ databases">
        <authorList>
            <person name="de Groot N.N."/>
        </authorList>
    </citation>
    <scope>NUCLEOTIDE SEQUENCE [LARGE SCALE GENOMIC DNA]</scope>
    <source>
        <strain evidence="9 10">DSM 19012</strain>
    </source>
</reference>
<dbReference type="InParanoid" id="A0A1I2C5S7"/>
<feature type="domain" description="Peptidase S54 rhomboid" evidence="8">
    <location>
        <begin position="43"/>
        <end position="191"/>
    </location>
</feature>
<dbReference type="GO" id="GO:0006508">
    <property type="term" value="P:proteolysis"/>
    <property type="evidence" value="ECO:0007669"/>
    <property type="project" value="UniProtKB-KW"/>
</dbReference>
<dbReference type="RefSeq" id="WP_010526047.1">
    <property type="nucleotide sequence ID" value="NZ_AFSL01000002.1"/>
</dbReference>
<evidence type="ECO:0000256" key="5">
    <source>
        <dbReference type="ARBA" id="ARBA00022989"/>
    </source>
</evidence>
<feature type="transmembrane region" description="Helical" evidence="7">
    <location>
        <begin position="6"/>
        <end position="28"/>
    </location>
</feature>
<name>A0A1I2C5S7_9BACT</name>
<dbReference type="EMBL" id="FONA01000015">
    <property type="protein sequence ID" value="SFE63545.1"/>
    <property type="molecule type" value="Genomic_DNA"/>
</dbReference>
<comment type="similarity">
    <text evidence="2">Belongs to the peptidase S54 family.</text>
</comment>
<evidence type="ECO:0000256" key="4">
    <source>
        <dbReference type="ARBA" id="ARBA00022801"/>
    </source>
</evidence>
<protein>
    <submittedName>
        <fullName evidence="9">Membrane associated serine protease, rhomboid family</fullName>
    </submittedName>
</protein>
<dbReference type="OrthoDB" id="9807874at2"/>
<dbReference type="AlphaFoldDB" id="A0A1I2C5S7"/>
<dbReference type="GO" id="GO:0016020">
    <property type="term" value="C:membrane"/>
    <property type="evidence" value="ECO:0007669"/>
    <property type="project" value="UniProtKB-SubCell"/>
</dbReference>
<feature type="transmembrane region" description="Helical" evidence="7">
    <location>
        <begin position="141"/>
        <end position="161"/>
    </location>
</feature>
<accession>A0A1I2C5S7</accession>
<evidence type="ECO:0000313" key="10">
    <source>
        <dbReference type="Proteomes" id="UP000181976"/>
    </source>
</evidence>
<comment type="subcellular location">
    <subcellularLocation>
        <location evidence="1">Membrane</location>
        <topology evidence="1">Multi-pass membrane protein</topology>
    </subcellularLocation>
</comment>
<evidence type="ECO:0000256" key="2">
    <source>
        <dbReference type="ARBA" id="ARBA00009045"/>
    </source>
</evidence>
<keyword evidence="3 7" id="KW-0812">Transmembrane</keyword>
<organism evidence="9 10">
    <name type="scientific">Thermophagus xiamenensis</name>
    <dbReference type="NCBI Taxonomy" id="385682"/>
    <lineage>
        <taxon>Bacteria</taxon>
        <taxon>Pseudomonadati</taxon>
        <taxon>Bacteroidota</taxon>
        <taxon>Bacteroidia</taxon>
        <taxon>Marinilabiliales</taxon>
        <taxon>Marinilabiliaceae</taxon>
        <taxon>Thermophagus</taxon>
    </lineage>
</organism>
<gene>
    <name evidence="9" type="ORF">SAMN05444380_11517</name>
</gene>
<dbReference type="PANTHER" id="PTHR43731">
    <property type="entry name" value="RHOMBOID PROTEASE"/>
    <property type="match status" value="1"/>
</dbReference>
<keyword evidence="9" id="KW-0645">Protease</keyword>
<dbReference type="Proteomes" id="UP000181976">
    <property type="component" value="Unassembled WGS sequence"/>
</dbReference>
<feature type="transmembrane region" description="Helical" evidence="7">
    <location>
        <begin position="89"/>
        <end position="107"/>
    </location>
</feature>
<dbReference type="eggNOG" id="COG0705">
    <property type="taxonomic scope" value="Bacteria"/>
</dbReference>
<evidence type="ECO:0000256" key="7">
    <source>
        <dbReference type="SAM" id="Phobius"/>
    </source>
</evidence>
<feature type="transmembrane region" description="Helical" evidence="7">
    <location>
        <begin position="116"/>
        <end position="135"/>
    </location>
</feature>
<dbReference type="SUPFAM" id="SSF144091">
    <property type="entry name" value="Rhomboid-like"/>
    <property type="match status" value="1"/>
</dbReference>
<dbReference type="Pfam" id="PF01694">
    <property type="entry name" value="Rhomboid"/>
    <property type="match status" value="1"/>
</dbReference>
<evidence type="ECO:0000256" key="1">
    <source>
        <dbReference type="ARBA" id="ARBA00004141"/>
    </source>
</evidence>
<dbReference type="PANTHER" id="PTHR43731:SF14">
    <property type="entry name" value="PRESENILIN-ASSOCIATED RHOMBOID-LIKE PROTEIN, MITOCHONDRIAL"/>
    <property type="match status" value="1"/>
</dbReference>
<dbReference type="GO" id="GO:0004252">
    <property type="term" value="F:serine-type endopeptidase activity"/>
    <property type="evidence" value="ECO:0007669"/>
    <property type="project" value="InterPro"/>
</dbReference>
<dbReference type="InterPro" id="IPR035952">
    <property type="entry name" value="Rhomboid-like_sf"/>
</dbReference>
<sequence>MNLSLSINLIIIIAISVVSIIGFGRPIIVYRLQFNAWQIIHRKEYYRILSYGFVHGNWMHLLINMFVLYSFGEAVLYYFKAAYITGSAIRYLILFVSALVVSTLVTLKKEKDNPNYNAVGASGAVSAVVFASILFAPYNPILFFGIIPVPGIIFGILYLVYSKYMAGKNIDNIGHDAHYYGALYGLIFPILYEPKLAIHFINQLLSFNF</sequence>
<keyword evidence="10" id="KW-1185">Reference proteome</keyword>
<dbReference type="InterPro" id="IPR022764">
    <property type="entry name" value="Peptidase_S54_rhomboid_dom"/>
</dbReference>
<evidence type="ECO:0000256" key="3">
    <source>
        <dbReference type="ARBA" id="ARBA00022692"/>
    </source>
</evidence>
<keyword evidence="6 7" id="KW-0472">Membrane</keyword>
<evidence type="ECO:0000256" key="6">
    <source>
        <dbReference type="ARBA" id="ARBA00023136"/>
    </source>
</evidence>
<keyword evidence="4" id="KW-0378">Hydrolase</keyword>
<feature type="transmembrane region" description="Helical" evidence="7">
    <location>
        <begin position="48"/>
        <end position="69"/>
    </location>
</feature>
<evidence type="ECO:0000259" key="8">
    <source>
        <dbReference type="Pfam" id="PF01694"/>
    </source>
</evidence>
<evidence type="ECO:0000313" key="9">
    <source>
        <dbReference type="EMBL" id="SFE63545.1"/>
    </source>
</evidence>
<keyword evidence="5 7" id="KW-1133">Transmembrane helix</keyword>
<dbReference type="InterPro" id="IPR050925">
    <property type="entry name" value="Rhomboid_protease_S54"/>
</dbReference>
<dbReference type="STRING" id="385682.SAMN05444380_11517"/>
<proteinExistence type="inferred from homology"/>
<dbReference type="Gene3D" id="1.20.1540.10">
    <property type="entry name" value="Rhomboid-like"/>
    <property type="match status" value="1"/>
</dbReference>